<evidence type="ECO:0000313" key="1">
    <source>
        <dbReference type="EMBL" id="MEK8029272.1"/>
    </source>
</evidence>
<organism evidence="1 2">
    <name type="scientific">Ideonella lacteola</name>
    <dbReference type="NCBI Taxonomy" id="2984193"/>
    <lineage>
        <taxon>Bacteria</taxon>
        <taxon>Pseudomonadati</taxon>
        <taxon>Pseudomonadota</taxon>
        <taxon>Betaproteobacteria</taxon>
        <taxon>Burkholderiales</taxon>
        <taxon>Sphaerotilaceae</taxon>
        <taxon>Ideonella</taxon>
    </lineage>
</organism>
<dbReference type="EMBL" id="JBBUTG010000001">
    <property type="protein sequence ID" value="MEK8029272.1"/>
    <property type="molecule type" value="Genomic_DNA"/>
</dbReference>
<dbReference type="Gene3D" id="3.90.550.10">
    <property type="entry name" value="Spore Coat Polysaccharide Biosynthesis Protein SpsA, Chain A"/>
    <property type="match status" value="1"/>
</dbReference>
<gene>
    <name evidence="1" type="ORF">AACH06_00445</name>
</gene>
<evidence type="ECO:0000313" key="2">
    <source>
        <dbReference type="Proteomes" id="UP001371218"/>
    </source>
</evidence>
<keyword evidence="2" id="KW-1185">Reference proteome</keyword>
<dbReference type="InterPro" id="IPR029044">
    <property type="entry name" value="Nucleotide-diphossugar_trans"/>
</dbReference>
<sequence>MTEPIRVFVGAVHTHRLMFEVLRWSIKRHASRPVEVRSIGELTAPGLPVPKKPENRPVTPFSFQRFAVPMLAGWRGRAIYCDSDQVVLRDIALLNDLPMHFGARILRRTEKGPDGRTGGHASSVMLLNCEKLQAWEPQRIADELDAGRYDYRALMKLKTVWLKGSMPRHWNALDHHEPATCLLHYTRRSTQPWIARGHQHEGIWFEALFSGLDAGEVSPDAVEYAIANRFVRPSFGWQAERREPDSSKVPAELHAADTAFLEHCSKHQFNNLDGDYRST</sequence>
<dbReference type="Proteomes" id="UP001371218">
    <property type="component" value="Unassembled WGS sequence"/>
</dbReference>
<evidence type="ECO:0008006" key="3">
    <source>
        <dbReference type="Google" id="ProtNLM"/>
    </source>
</evidence>
<dbReference type="RefSeq" id="WP_341423615.1">
    <property type="nucleotide sequence ID" value="NZ_JBBUTG010000001.1"/>
</dbReference>
<dbReference type="PANTHER" id="PTHR35105">
    <property type="entry name" value="EXPRESSED PROTEIN"/>
    <property type="match status" value="1"/>
</dbReference>
<name>A0ABU9BH47_9BURK</name>
<proteinExistence type="predicted"/>
<comment type="caution">
    <text evidence="1">The sequence shown here is derived from an EMBL/GenBank/DDBJ whole genome shotgun (WGS) entry which is preliminary data.</text>
</comment>
<dbReference type="SUPFAM" id="SSF53448">
    <property type="entry name" value="Nucleotide-diphospho-sugar transferases"/>
    <property type="match status" value="1"/>
</dbReference>
<dbReference type="PANTHER" id="PTHR35105:SF2">
    <property type="entry name" value="PROTEIN CDI"/>
    <property type="match status" value="1"/>
</dbReference>
<reference evidence="1 2" key="1">
    <citation type="submission" date="2024-04" db="EMBL/GenBank/DDBJ databases">
        <title>Novel species of the genus Ideonella isolated from streams.</title>
        <authorList>
            <person name="Lu H."/>
        </authorList>
    </citation>
    <scope>NUCLEOTIDE SEQUENCE [LARGE SCALE GENOMIC DNA]</scope>
    <source>
        <strain evidence="1 2">DXS29W</strain>
    </source>
</reference>
<accession>A0ABU9BH47</accession>
<protein>
    <recommendedName>
        <fullName evidence="3">Glycosyl transferase</fullName>
    </recommendedName>
</protein>